<gene>
    <name evidence="2" type="ORF">P154DRAFT_125218</name>
</gene>
<dbReference type="AlphaFoldDB" id="A0A6A5WME5"/>
<accession>A0A6A5WME5</accession>
<proteinExistence type="predicted"/>
<dbReference type="EMBL" id="ML977575">
    <property type="protein sequence ID" value="KAF2002882.1"/>
    <property type="molecule type" value="Genomic_DNA"/>
</dbReference>
<evidence type="ECO:0000313" key="2">
    <source>
        <dbReference type="EMBL" id="KAF2002882.1"/>
    </source>
</evidence>
<feature type="region of interest" description="Disordered" evidence="1">
    <location>
        <begin position="1"/>
        <end position="20"/>
    </location>
</feature>
<dbReference type="Proteomes" id="UP000799779">
    <property type="component" value="Unassembled WGS sequence"/>
</dbReference>
<evidence type="ECO:0000313" key="3">
    <source>
        <dbReference type="Proteomes" id="UP000799779"/>
    </source>
</evidence>
<keyword evidence="3" id="KW-1185">Reference proteome</keyword>
<protein>
    <submittedName>
        <fullName evidence="2">Uncharacterized protein</fullName>
    </submittedName>
</protein>
<feature type="region of interest" description="Disordered" evidence="1">
    <location>
        <begin position="87"/>
        <end position="116"/>
    </location>
</feature>
<evidence type="ECO:0000256" key="1">
    <source>
        <dbReference type="SAM" id="MobiDB-lite"/>
    </source>
</evidence>
<sequence>MMDWRERNASGVAPHGTAHTSQCSRSARCQIDTVHVAAHCCPLLPVPRRPPSAGPALAQCLQTCCTASSAPLASVMAAQARLQRHAGPTQQQSGTLCKAKHGRGNHPSLPDGASRGPKIVHHSMHAGWRRHHVVICQPGLRLLAGSLHQSGDCLLIMDAESAGHHGKAP</sequence>
<organism evidence="2 3">
    <name type="scientific">Amniculicola lignicola CBS 123094</name>
    <dbReference type="NCBI Taxonomy" id="1392246"/>
    <lineage>
        <taxon>Eukaryota</taxon>
        <taxon>Fungi</taxon>
        <taxon>Dikarya</taxon>
        <taxon>Ascomycota</taxon>
        <taxon>Pezizomycotina</taxon>
        <taxon>Dothideomycetes</taxon>
        <taxon>Pleosporomycetidae</taxon>
        <taxon>Pleosporales</taxon>
        <taxon>Amniculicolaceae</taxon>
        <taxon>Amniculicola</taxon>
    </lineage>
</organism>
<name>A0A6A5WME5_9PLEO</name>
<reference evidence="2" key="1">
    <citation type="journal article" date="2020" name="Stud. Mycol.">
        <title>101 Dothideomycetes genomes: a test case for predicting lifestyles and emergence of pathogens.</title>
        <authorList>
            <person name="Haridas S."/>
            <person name="Albert R."/>
            <person name="Binder M."/>
            <person name="Bloem J."/>
            <person name="Labutti K."/>
            <person name="Salamov A."/>
            <person name="Andreopoulos B."/>
            <person name="Baker S."/>
            <person name="Barry K."/>
            <person name="Bills G."/>
            <person name="Bluhm B."/>
            <person name="Cannon C."/>
            <person name="Castanera R."/>
            <person name="Culley D."/>
            <person name="Daum C."/>
            <person name="Ezra D."/>
            <person name="Gonzalez J."/>
            <person name="Henrissat B."/>
            <person name="Kuo A."/>
            <person name="Liang C."/>
            <person name="Lipzen A."/>
            <person name="Lutzoni F."/>
            <person name="Magnuson J."/>
            <person name="Mondo S."/>
            <person name="Nolan M."/>
            <person name="Ohm R."/>
            <person name="Pangilinan J."/>
            <person name="Park H.-J."/>
            <person name="Ramirez L."/>
            <person name="Alfaro M."/>
            <person name="Sun H."/>
            <person name="Tritt A."/>
            <person name="Yoshinaga Y."/>
            <person name="Zwiers L.-H."/>
            <person name="Turgeon B."/>
            <person name="Goodwin S."/>
            <person name="Spatafora J."/>
            <person name="Crous P."/>
            <person name="Grigoriev I."/>
        </authorList>
    </citation>
    <scope>NUCLEOTIDE SEQUENCE</scope>
    <source>
        <strain evidence="2">CBS 123094</strain>
    </source>
</reference>